<reference evidence="1" key="1">
    <citation type="submission" date="2020-03" db="EMBL/GenBank/DDBJ databases">
        <title>The deep terrestrial virosphere.</title>
        <authorList>
            <person name="Holmfeldt K."/>
            <person name="Nilsson E."/>
            <person name="Simone D."/>
            <person name="Lopez-Fernandez M."/>
            <person name="Wu X."/>
            <person name="de Brujin I."/>
            <person name="Lundin D."/>
            <person name="Andersson A."/>
            <person name="Bertilsson S."/>
            <person name="Dopson M."/>
        </authorList>
    </citation>
    <scope>NUCLEOTIDE SEQUENCE</scope>
    <source>
        <strain evidence="3">MM415A00845</strain>
        <strain evidence="2">MM415B01226</strain>
        <strain evidence="1">TM448A01341</strain>
        <strain evidence="4">TM448B02107</strain>
    </source>
</reference>
<proteinExistence type="predicted"/>
<evidence type="ECO:0000313" key="4">
    <source>
        <dbReference type="EMBL" id="QJI00756.1"/>
    </source>
</evidence>
<dbReference type="AlphaFoldDB" id="A0A6H1ZP89"/>
<dbReference type="EMBL" id="MT144135">
    <property type="protein sequence ID" value="QJA49384.1"/>
    <property type="molecule type" value="Genomic_DNA"/>
</dbReference>
<organism evidence="1">
    <name type="scientific">viral metagenome</name>
    <dbReference type="NCBI Taxonomy" id="1070528"/>
    <lineage>
        <taxon>unclassified sequences</taxon>
        <taxon>metagenomes</taxon>
        <taxon>organismal metagenomes</taxon>
    </lineage>
</organism>
<protein>
    <submittedName>
        <fullName evidence="1">Uncharacterized protein</fullName>
    </submittedName>
</protein>
<dbReference type="EMBL" id="MT141386">
    <property type="protein sequence ID" value="QJA59830.1"/>
    <property type="molecule type" value="Genomic_DNA"/>
</dbReference>
<name>A0A6H1ZP89_9ZZZZ</name>
<evidence type="ECO:0000313" key="3">
    <source>
        <dbReference type="EMBL" id="QJA79663.1"/>
    </source>
</evidence>
<dbReference type="EMBL" id="MT142390">
    <property type="protein sequence ID" value="QJA79663.1"/>
    <property type="molecule type" value="Genomic_DNA"/>
</dbReference>
<dbReference type="EMBL" id="MT144874">
    <property type="protein sequence ID" value="QJI00756.1"/>
    <property type="molecule type" value="Genomic_DNA"/>
</dbReference>
<evidence type="ECO:0000313" key="2">
    <source>
        <dbReference type="EMBL" id="QJA59830.1"/>
    </source>
</evidence>
<accession>A0A6H1ZP89</accession>
<evidence type="ECO:0000313" key="1">
    <source>
        <dbReference type="EMBL" id="QJA49384.1"/>
    </source>
</evidence>
<gene>
    <name evidence="3" type="ORF">MM415A00845_0012</name>
    <name evidence="2" type="ORF">MM415B01226_0014</name>
    <name evidence="1" type="ORF">TM448A01341_0003</name>
    <name evidence="4" type="ORF">TM448B02107_0007</name>
</gene>
<sequence>MTENLEDDMIENFMDDILEAAQGERIEAIVIGPYGGYDEWSILEEYDERIPLEYRDTLIDWTIAKNFLDYEYSTGYGGAECHAIYAWTPTRVLFVVQYDGSTKIKSISRNPVGGTPEIPGG</sequence>